<dbReference type="CDD" id="cd06911">
    <property type="entry name" value="VirB9_CagX_TrbG"/>
    <property type="match status" value="1"/>
</dbReference>
<reference evidence="4 5" key="1">
    <citation type="submission" date="2018-02" db="EMBL/GenBank/DDBJ databases">
        <authorList>
            <person name="Machado R.A."/>
        </authorList>
    </citation>
    <scope>NUCLEOTIDE SEQUENCE [LARGE SCALE GENOMIC DNA]</scope>
    <source>
        <strain evidence="4 5">DSM 19724</strain>
    </source>
</reference>
<evidence type="ECO:0000313" key="4">
    <source>
        <dbReference type="EMBL" id="NHB94322.1"/>
    </source>
</evidence>
<dbReference type="InterPro" id="IPR010258">
    <property type="entry name" value="Conjugal_tfr_TrbG/VirB9/CagX"/>
</dbReference>
<comment type="similarity">
    <text evidence="1">Belongs to the TrbG/VirB9 family.</text>
</comment>
<evidence type="ECO:0000256" key="3">
    <source>
        <dbReference type="SAM" id="SignalP"/>
    </source>
</evidence>
<dbReference type="EMBL" id="PUJW01000033">
    <property type="protein sequence ID" value="NHB94322.1"/>
    <property type="molecule type" value="Genomic_DNA"/>
</dbReference>
<protein>
    <submittedName>
        <fullName evidence="4">P-type conjugative transfer protein TrbG</fullName>
    </submittedName>
</protein>
<keyword evidence="2 3" id="KW-0732">Signal</keyword>
<evidence type="ECO:0000313" key="5">
    <source>
        <dbReference type="Proteomes" id="UP000591844"/>
    </source>
</evidence>
<evidence type="ECO:0000256" key="1">
    <source>
        <dbReference type="ARBA" id="ARBA00006135"/>
    </source>
</evidence>
<comment type="caution">
    <text evidence="4">The sequence shown here is derived from an EMBL/GenBank/DDBJ whole genome shotgun (WGS) entry which is preliminary data.</text>
</comment>
<dbReference type="Proteomes" id="UP000591844">
    <property type="component" value="Unassembled WGS sequence"/>
</dbReference>
<dbReference type="Gene3D" id="2.60.40.2500">
    <property type="match status" value="1"/>
</dbReference>
<proteinExistence type="inferred from homology"/>
<feature type="chain" id="PRO_5030627308" evidence="3">
    <location>
        <begin position="19"/>
        <end position="304"/>
    </location>
</feature>
<dbReference type="AlphaFoldDB" id="A0A7X5TJV1"/>
<dbReference type="RefSeq" id="WP_029403614.1">
    <property type="nucleotide sequence ID" value="NZ_CAWPIB010000033.1"/>
</dbReference>
<organism evidence="4 5">
    <name type="scientific">Photorhabdus cinerea</name>
    <dbReference type="NCBI Taxonomy" id="471575"/>
    <lineage>
        <taxon>Bacteria</taxon>
        <taxon>Pseudomonadati</taxon>
        <taxon>Pseudomonadota</taxon>
        <taxon>Gammaproteobacteria</taxon>
        <taxon>Enterobacterales</taxon>
        <taxon>Morganellaceae</taxon>
        <taxon>Photorhabdus</taxon>
    </lineage>
</organism>
<name>A0A7X5TJV1_9GAMM</name>
<dbReference type="InterPro" id="IPR014142">
    <property type="entry name" value="TrbG_Ti"/>
</dbReference>
<keyword evidence="5" id="KW-1185">Reference proteome</keyword>
<feature type="signal peptide" evidence="3">
    <location>
        <begin position="1"/>
        <end position="18"/>
    </location>
</feature>
<dbReference type="Pfam" id="PF03524">
    <property type="entry name" value="CagX"/>
    <property type="match status" value="1"/>
</dbReference>
<gene>
    <name evidence="4" type="primary">trbG</name>
    <name evidence="4" type="ORF">C5469_20155</name>
</gene>
<dbReference type="InterPro" id="IPR033645">
    <property type="entry name" value="VirB9/CagX/TrbG_C"/>
</dbReference>
<dbReference type="InterPro" id="IPR038161">
    <property type="entry name" value="VirB9/CagX/TrbG_C_sf"/>
</dbReference>
<evidence type="ECO:0000256" key="2">
    <source>
        <dbReference type="ARBA" id="ARBA00022729"/>
    </source>
</evidence>
<sequence length="304" mass="33264">MKKTILFTSLLISGVALADPVVPSVSNIERINTGATSQPTTPQQAMPSSMLLGGKDLPLSRKEQQAIKTANQWVNGKQYISNGGQEVVYTYGAGQAAIIATPLKLSVFELESGERIVNEGIQLGDSVRWHATPVKQGNQTNVIIKPTDTGLSTDLVVVTDRRTYHIKLISNSKNYTPLVKFSYPEDENQKAWNAYYQNSGADNSSISLAGNKTGLAPINFDYTIKGDNKMKPLRVYDNGAQVFIQMDGKLQETPALFVINGSGKQQLVNYRYVDNTFVVDRLFNKAVLTLDVGGDQEKVTITKG</sequence>
<accession>A0A7X5TJV1</accession>
<dbReference type="NCBIfam" id="TIGR02775">
    <property type="entry name" value="TrbG_Ti"/>
    <property type="match status" value="1"/>
</dbReference>